<dbReference type="SMART" id="SM00304">
    <property type="entry name" value="HAMP"/>
    <property type="match status" value="1"/>
</dbReference>
<organism evidence="7 8">
    <name type="scientific">Azospirillum oryzae</name>
    <dbReference type="NCBI Taxonomy" id="286727"/>
    <lineage>
        <taxon>Bacteria</taxon>
        <taxon>Pseudomonadati</taxon>
        <taxon>Pseudomonadota</taxon>
        <taxon>Alphaproteobacteria</taxon>
        <taxon>Rhodospirillales</taxon>
        <taxon>Azospirillaceae</taxon>
        <taxon>Azospirillum</taxon>
    </lineage>
</organism>
<dbReference type="InterPro" id="IPR032255">
    <property type="entry name" value="HBM"/>
</dbReference>
<dbReference type="Gene3D" id="1.10.287.950">
    <property type="entry name" value="Methyl-accepting chemotaxis protein"/>
    <property type="match status" value="1"/>
</dbReference>
<evidence type="ECO:0000259" key="5">
    <source>
        <dbReference type="PROSITE" id="PS50111"/>
    </source>
</evidence>
<keyword evidence="4" id="KW-0472">Membrane</keyword>
<dbReference type="Pfam" id="PF00672">
    <property type="entry name" value="HAMP"/>
    <property type="match status" value="1"/>
</dbReference>
<comment type="similarity">
    <text evidence="2">Belongs to the methyl-accepting chemotaxis (MCP) protein family.</text>
</comment>
<dbReference type="EMBL" id="FXAK01000007">
    <property type="protein sequence ID" value="SMF76632.1"/>
    <property type="molecule type" value="Genomic_DNA"/>
</dbReference>
<evidence type="ECO:0000256" key="4">
    <source>
        <dbReference type="SAM" id="Phobius"/>
    </source>
</evidence>
<evidence type="ECO:0000256" key="3">
    <source>
        <dbReference type="PROSITE-ProRule" id="PRU00284"/>
    </source>
</evidence>
<dbReference type="CDD" id="cd06225">
    <property type="entry name" value="HAMP"/>
    <property type="match status" value="1"/>
</dbReference>
<dbReference type="PROSITE" id="PS50885">
    <property type="entry name" value="HAMP"/>
    <property type="match status" value="1"/>
</dbReference>
<dbReference type="SMART" id="SM00283">
    <property type="entry name" value="MA"/>
    <property type="match status" value="1"/>
</dbReference>
<dbReference type="GO" id="GO:0016020">
    <property type="term" value="C:membrane"/>
    <property type="evidence" value="ECO:0007669"/>
    <property type="project" value="InterPro"/>
</dbReference>
<dbReference type="Pfam" id="PF00015">
    <property type="entry name" value="MCPsignal"/>
    <property type="match status" value="1"/>
</dbReference>
<dbReference type="Gene3D" id="6.10.340.10">
    <property type="match status" value="1"/>
</dbReference>
<protein>
    <submittedName>
        <fullName evidence="7">Methyl-accepting chemotaxis protein</fullName>
    </submittedName>
</protein>
<evidence type="ECO:0000313" key="7">
    <source>
        <dbReference type="EMBL" id="SMF76632.1"/>
    </source>
</evidence>
<dbReference type="SUPFAM" id="SSF58104">
    <property type="entry name" value="Methyl-accepting chemotaxis protein (MCP) signaling domain"/>
    <property type="match status" value="1"/>
</dbReference>
<proteinExistence type="inferred from homology"/>
<name>A0A1X7GYY7_9PROT</name>
<dbReference type="RefSeq" id="WP_085089490.1">
    <property type="nucleotide sequence ID" value="NZ_FXAK01000007.1"/>
</dbReference>
<dbReference type="GO" id="GO:0006935">
    <property type="term" value="P:chemotaxis"/>
    <property type="evidence" value="ECO:0007669"/>
    <property type="project" value="InterPro"/>
</dbReference>
<dbReference type="AlphaFoldDB" id="A0A1X7GYY7"/>
<dbReference type="GO" id="GO:0007165">
    <property type="term" value="P:signal transduction"/>
    <property type="evidence" value="ECO:0007669"/>
    <property type="project" value="UniProtKB-KW"/>
</dbReference>
<dbReference type="STRING" id="286727.SAMN02982917_4609"/>
<feature type="domain" description="HAMP" evidence="6">
    <location>
        <begin position="319"/>
        <end position="372"/>
    </location>
</feature>
<dbReference type="PRINTS" id="PR00260">
    <property type="entry name" value="CHEMTRNSDUCR"/>
</dbReference>
<feature type="domain" description="Methyl-accepting transducer" evidence="5">
    <location>
        <begin position="406"/>
        <end position="649"/>
    </location>
</feature>
<keyword evidence="4" id="KW-1133">Transmembrane helix</keyword>
<keyword evidence="4" id="KW-0812">Transmembrane</keyword>
<dbReference type="PANTHER" id="PTHR32089:SF112">
    <property type="entry name" value="LYSOZYME-LIKE PROTEIN-RELATED"/>
    <property type="match status" value="1"/>
</dbReference>
<dbReference type="PROSITE" id="PS50111">
    <property type="entry name" value="CHEMOTAXIS_TRANSDUC_2"/>
    <property type="match status" value="1"/>
</dbReference>
<evidence type="ECO:0000256" key="1">
    <source>
        <dbReference type="ARBA" id="ARBA00023224"/>
    </source>
</evidence>
<dbReference type="PANTHER" id="PTHR32089">
    <property type="entry name" value="METHYL-ACCEPTING CHEMOTAXIS PROTEIN MCPB"/>
    <property type="match status" value="1"/>
</dbReference>
<dbReference type="GO" id="GO:0004888">
    <property type="term" value="F:transmembrane signaling receptor activity"/>
    <property type="evidence" value="ECO:0007669"/>
    <property type="project" value="InterPro"/>
</dbReference>
<dbReference type="InterPro" id="IPR004090">
    <property type="entry name" value="Chemotax_Me-accpt_rcpt"/>
</dbReference>
<sequence>MLGALKIRARVYAGFGVVVLLLVMLGVVSLRSAQNSNSSLNDFADQGLIVERIHKVDLAVLRARMAFLRYMATGKVENTNAIFSEMANAERELAETRPMMPNDADRRALDEESSKLQAYVAAVRDYLTRRSELERLTKEIVYDAGSNLRAQLVEMRTAEESTDHYSTIGTLSKLSEAVWTTRILAFRLLAGDKEYGFDRVAERLNQASDAVKELASLPMADGQEPRIAAVRTLLASLATGMKAIEGHLAGMDEIVNARLSPIGNAIAKQLQEIREPVSAGQTELRKSAIETTEMAETLSTVLTPLAAALAIILAWMIGRSVANPVIAMTSAMGRLAKGDLSVDIPAAGRRDEIGAMASAVQVFRDTMIQTRRMEQEAKEAETRAAEQRRAAMLKMADTFEGSVQGIVETVASAATEMQGTAGAMSVTADQTSAQATAVAAAAEQASANVQTVAAATEELSASIAEIGRQVTASTRVAAQAVEDARRTGQAIEGLVQAAQQIEQVVVLINSIAGQTNLLALNATIEAARAGEAGKGFAVVASEVKQLANQTARATEDIQIKVKEIQSATAGAQSAITGIASTIDQISDISTGIAAAIEEQNAATGDIASNVAQAAHGTGDVSSNILGVNQAASETGSAAGQVLHAAGDLARDAEKLRREVQNFVATIRAA</sequence>
<keyword evidence="1 3" id="KW-0807">Transducer</keyword>
<dbReference type="SMART" id="SM01358">
    <property type="entry name" value="HBM"/>
    <property type="match status" value="1"/>
</dbReference>
<feature type="transmembrane region" description="Helical" evidence="4">
    <location>
        <begin position="12"/>
        <end position="30"/>
    </location>
</feature>
<evidence type="ECO:0000256" key="2">
    <source>
        <dbReference type="ARBA" id="ARBA00029447"/>
    </source>
</evidence>
<reference evidence="7 8" key="1">
    <citation type="submission" date="2017-04" db="EMBL/GenBank/DDBJ databases">
        <authorList>
            <person name="Afonso C.L."/>
            <person name="Miller P.J."/>
            <person name="Scott M.A."/>
            <person name="Spackman E."/>
            <person name="Goraichik I."/>
            <person name="Dimitrov K.M."/>
            <person name="Suarez D.L."/>
            <person name="Swayne D.E."/>
        </authorList>
    </citation>
    <scope>NUCLEOTIDE SEQUENCE [LARGE SCALE GENOMIC DNA]</scope>
    <source>
        <strain evidence="7 8">A2P</strain>
    </source>
</reference>
<dbReference type="InterPro" id="IPR004089">
    <property type="entry name" value="MCPsignal_dom"/>
</dbReference>
<accession>A0A1X7GYY7</accession>
<dbReference type="OrthoDB" id="7317960at2"/>
<dbReference type="InterPro" id="IPR003660">
    <property type="entry name" value="HAMP_dom"/>
</dbReference>
<dbReference type="Proteomes" id="UP000192936">
    <property type="component" value="Unassembled WGS sequence"/>
</dbReference>
<evidence type="ECO:0000313" key="8">
    <source>
        <dbReference type="Proteomes" id="UP000192936"/>
    </source>
</evidence>
<evidence type="ECO:0000259" key="6">
    <source>
        <dbReference type="PROSITE" id="PS50885"/>
    </source>
</evidence>
<dbReference type="Gene3D" id="1.20.1440.210">
    <property type="match status" value="1"/>
</dbReference>
<gene>
    <name evidence="7" type="ORF">SAMN02982917_4609</name>
</gene>